<gene>
    <name evidence="4" type="ORF">LUZ62_080550</name>
</gene>
<dbReference type="Gene3D" id="1.25.40.20">
    <property type="entry name" value="Ankyrin repeat-containing domain"/>
    <property type="match status" value="2"/>
</dbReference>
<sequence length="823" mass="92844">MASYPGHPAQNMPMSTEDDICNPTRQLSSDESMNKGLRKELFEAAMRRDWKKLLELYKSNKQSQNQKITRANDTVLHVAMSGAPEYRVLKLLEIVDKNNSPEETKSILGSENKGGDTPLHLAASLGLEAVCWKMAEMCPELVINARNKLQETPLFTAVRHGKMKTFFVLEAAIHKQQGLKSYKDCLLRDITHCRRSDGINILHIAIKREHFGLAYEIVYLYPELVNYVNSRGESALHVLAGKASVFRSGTRFGLFDTIIYYGTITEPLKLKFNFNEHKENDLQLKILKDKDEILPSTCKACVDLYSLIRDMMNATINTVVSSLKTGICKNCYADEENQSGAQKGDESKSSEIQERRRQIPPNYDVAFSFFKIFIKLLLIVLGIGLRRLQKIKKMKQTHRDALKIMEELVDRSTLWEYDDASGGMKPSVPQLPPELRSQFPPTITTEENPDSEEKHTSPSKVNDNTDSNIMIALKEGGRDMLKKVLEKFSLETRDIDKKDVIFIGMEEKESTNEPDTPSPVLLAAKMGVTEMVKRILEKFPVALLDQDKDEKNIVLLAVEYRRVHVYRYMLELPTMKEHVFGKVDKDGNSAPRLAAMLSHSRPWSIPGAALQMQWESKWYKYVLDSMDQEIFATFNIQGKTAQEVFADSHDTLVKDGSSWLTNTSQSCSLVAALVATVAFASASTVPGGVDQQSGFPVLVQKPAFQLFAISSLVALCFSVTSLVMFLAILTSRYQVRDFEIGLPMKLILGLTSLFMSIAAMLVSFCAGDFFVVEEKLKFAAYPIYAVMCFPVTFFAIAQFPLYIDLIKATIKKVPERTEKMQAY</sequence>
<dbReference type="GO" id="GO:0016020">
    <property type="term" value="C:membrane"/>
    <property type="evidence" value="ECO:0007669"/>
    <property type="project" value="TreeGrafter"/>
</dbReference>
<dbReference type="SMART" id="SM00248">
    <property type="entry name" value="ANK"/>
    <property type="match status" value="4"/>
</dbReference>
<feature type="domain" description="PGG" evidence="3">
    <location>
        <begin position="658"/>
        <end position="769"/>
    </location>
</feature>
<evidence type="ECO:0000256" key="2">
    <source>
        <dbReference type="SAM" id="Phobius"/>
    </source>
</evidence>
<evidence type="ECO:0000259" key="3">
    <source>
        <dbReference type="Pfam" id="PF13962"/>
    </source>
</evidence>
<evidence type="ECO:0000256" key="1">
    <source>
        <dbReference type="SAM" id="MobiDB-lite"/>
    </source>
</evidence>
<organism evidence="4 5">
    <name type="scientific">Rhynchospora pubera</name>
    <dbReference type="NCBI Taxonomy" id="906938"/>
    <lineage>
        <taxon>Eukaryota</taxon>
        <taxon>Viridiplantae</taxon>
        <taxon>Streptophyta</taxon>
        <taxon>Embryophyta</taxon>
        <taxon>Tracheophyta</taxon>
        <taxon>Spermatophyta</taxon>
        <taxon>Magnoliopsida</taxon>
        <taxon>Liliopsida</taxon>
        <taxon>Poales</taxon>
        <taxon>Cyperaceae</taxon>
        <taxon>Cyperoideae</taxon>
        <taxon>Rhynchosporeae</taxon>
        <taxon>Rhynchospora</taxon>
    </lineage>
</organism>
<reference evidence="4" key="1">
    <citation type="submission" date="2022-08" db="EMBL/GenBank/DDBJ databases">
        <authorList>
            <person name="Marques A."/>
        </authorList>
    </citation>
    <scope>NUCLEOTIDE SEQUENCE</scope>
    <source>
        <strain evidence="4">RhyPub2mFocal</strain>
        <tissue evidence="4">Leaves</tissue>
    </source>
</reference>
<dbReference type="EMBL" id="JAMFTS010000005">
    <property type="protein sequence ID" value="KAJ4746145.1"/>
    <property type="molecule type" value="Genomic_DNA"/>
</dbReference>
<feature type="transmembrane region" description="Helical" evidence="2">
    <location>
        <begin position="365"/>
        <end position="385"/>
    </location>
</feature>
<dbReference type="InterPro" id="IPR002110">
    <property type="entry name" value="Ankyrin_rpt"/>
</dbReference>
<feature type="transmembrane region" description="Helical" evidence="2">
    <location>
        <begin position="667"/>
        <end position="686"/>
    </location>
</feature>
<dbReference type="Pfam" id="PF13962">
    <property type="entry name" value="PGG"/>
    <property type="match status" value="1"/>
</dbReference>
<protein>
    <submittedName>
        <fullName evidence="4">Ankyrin repeat protein</fullName>
    </submittedName>
</protein>
<dbReference type="AlphaFoldDB" id="A0AAV8BT44"/>
<feature type="transmembrane region" description="Helical" evidence="2">
    <location>
        <begin position="750"/>
        <end position="772"/>
    </location>
</feature>
<keyword evidence="2" id="KW-0472">Membrane</keyword>
<keyword evidence="2" id="KW-1133">Transmembrane helix</keyword>
<accession>A0AAV8BT44</accession>
<evidence type="ECO:0000313" key="5">
    <source>
        <dbReference type="Proteomes" id="UP001140206"/>
    </source>
</evidence>
<feature type="transmembrane region" description="Helical" evidence="2">
    <location>
        <begin position="778"/>
        <end position="803"/>
    </location>
</feature>
<name>A0AAV8BT44_9POAL</name>
<proteinExistence type="predicted"/>
<keyword evidence="5" id="KW-1185">Reference proteome</keyword>
<evidence type="ECO:0000313" key="4">
    <source>
        <dbReference type="EMBL" id="KAJ4746145.1"/>
    </source>
</evidence>
<dbReference type="Proteomes" id="UP001140206">
    <property type="component" value="Chromosome 5"/>
</dbReference>
<feature type="transmembrane region" description="Helical" evidence="2">
    <location>
        <begin position="706"/>
        <end position="729"/>
    </location>
</feature>
<dbReference type="InterPro" id="IPR036770">
    <property type="entry name" value="Ankyrin_rpt-contain_sf"/>
</dbReference>
<dbReference type="SUPFAM" id="SSF48403">
    <property type="entry name" value="Ankyrin repeat"/>
    <property type="match status" value="1"/>
</dbReference>
<dbReference type="PANTHER" id="PTHR24177:SF103">
    <property type="entry name" value="PGG DOMAIN-CONTAINING PROTEIN"/>
    <property type="match status" value="1"/>
</dbReference>
<dbReference type="PANTHER" id="PTHR24177">
    <property type="entry name" value="CASKIN"/>
    <property type="match status" value="1"/>
</dbReference>
<feature type="region of interest" description="Disordered" evidence="1">
    <location>
        <begin position="420"/>
        <end position="466"/>
    </location>
</feature>
<comment type="caution">
    <text evidence="4">The sequence shown here is derived from an EMBL/GenBank/DDBJ whole genome shotgun (WGS) entry which is preliminary data.</text>
</comment>
<keyword evidence="2" id="KW-0812">Transmembrane</keyword>
<dbReference type="InterPro" id="IPR026961">
    <property type="entry name" value="PGG_dom"/>
</dbReference>
<feature type="region of interest" description="Disordered" evidence="1">
    <location>
        <begin position="1"/>
        <end position="33"/>
    </location>
</feature>